<comment type="similarity">
    <text evidence="2">Belongs to the peptidase S54 family.</text>
</comment>
<keyword evidence="10" id="KW-0645">Protease</keyword>
<dbReference type="InterPro" id="IPR022764">
    <property type="entry name" value="Peptidase_S54_rhomboid_dom"/>
</dbReference>
<feature type="region of interest" description="Disordered" evidence="7">
    <location>
        <begin position="1"/>
        <end position="27"/>
    </location>
</feature>
<dbReference type="Proteomes" id="UP001205843">
    <property type="component" value="Unassembled WGS sequence"/>
</dbReference>
<dbReference type="SUPFAM" id="SSF144091">
    <property type="entry name" value="Rhomboid-like"/>
    <property type="match status" value="1"/>
</dbReference>
<keyword evidence="11" id="KW-1185">Reference proteome</keyword>
<comment type="caution">
    <text evidence="10">The sequence shown here is derived from an EMBL/GenBank/DDBJ whole genome shotgun (WGS) entry which is preliminary data.</text>
</comment>
<dbReference type="Pfam" id="PF01694">
    <property type="entry name" value="Rhomboid"/>
    <property type="match status" value="1"/>
</dbReference>
<feature type="transmembrane region" description="Helical" evidence="8">
    <location>
        <begin position="151"/>
        <end position="171"/>
    </location>
</feature>
<dbReference type="GO" id="GO:0004252">
    <property type="term" value="F:serine-type endopeptidase activity"/>
    <property type="evidence" value="ECO:0007669"/>
    <property type="project" value="InterPro"/>
</dbReference>
<reference evidence="10" key="1">
    <citation type="submission" date="2022-03" db="EMBL/GenBank/DDBJ databases">
        <title>Genomic Encyclopedia of Type Strains, Phase III (KMG-III): the genomes of soil and plant-associated and newly described type strains.</title>
        <authorList>
            <person name="Whitman W."/>
        </authorList>
    </citation>
    <scope>NUCLEOTIDE SEQUENCE</scope>
    <source>
        <strain evidence="10">ANL 6-2</strain>
    </source>
</reference>
<dbReference type="InterPro" id="IPR050925">
    <property type="entry name" value="Rhomboid_protease_S54"/>
</dbReference>
<keyword evidence="3 8" id="KW-0812">Transmembrane</keyword>
<dbReference type="InterPro" id="IPR035952">
    <property type="entry name" value="Rhomboid-like_sf"/>
</dbReference>
<evidence type="ECO:0000313" key="10">
    <source>
        <dbReference type="EMBL" id="MCP1676856.1"/>
    </source>
</evidence>
<feature type="compositionally biased region" description="Basic and acidic residues" evidence="7">
    <location>
        <begin position="1"/>
        <end position="21"/>
    </location>
</feature>
<dbReference type="PANTHER" id="PTHR43731">
    <property type="entry name" value="RHOMBOID PROTEASE"/>
    <property type="match status" value="1"/>
</dbReference>
<accession>A0AAE3G8S4</accession>
<evidence type="ECO:0000259" key="9">
    <source>
        <dbReference type="Pfam" id="PF01694"/>
    </source>
</evidence>
<feature type="transmembrane region" description="Helical" evidence="8">
    <location>
        <begin position="125"/>
        <end position="145"/>
    </location>
</feature>
<feature type="transmembrane region" description="Helical" evidence="8">
    <location>
        <begin position="216"/>
        <end position="232"/>
    </location>
</feature>
<keyword evidence="5 8" id="KW-1133">Transmembrane helix</keyword>
<dbReference type="Gene3D" id="1.20.1540.10">
    <property type="entry name" value="Rhomboid-like"/>
    <property type="match status" value="1"/>
</dbReference>
<dbReference type="EMBL" id="JALJXV010000011">
    <property type="protein sequence ID" value="MCP1676856.1"/>
    <property type="molecule type" value="Genomic_DNA"/>
</dbReference>
<evidence type="ECO:0000256" key="4">
    <source>
        <dbReference type="ARBA" id="ARBA00022801"/>
    </source>
</evidence>
<comment type="subcellular location">
    <subcellularLocation>
        <location evidence="1">Membrane</location>
        <topology evidence="1">Multi-pass membrane protein</topology>
    </subcellularLocation>
</comment>
<evidence type="ECO:0000256" key="7">
    <source>
        <dbReference type="SAM" id="MobiDB-lite"/>
    </source>
</evidence>
<dbReference type="GO" id="GO:0006508">
    <property type="term" value="P:proteolysis"/>
    <property type="evidence" value="ECO:0007669"/>
    <property type="project" value="UniProtKB-KW"/>
</dbReference>
<proteinExistence type="inferred from homology"/>
<sequence length="240" mass="26629">MSWHDEDRIMREGPPPRRPEPPPEPVGPRVPSAFPPVVLSLIALNVLVFFLQPGSLGSPLYQWFALWPLEPPTSVTVPYPTSSFQPWQLVTYGFLHGGTLHLFVNMFALWMFGTPLEHTWGSRRFLFFFMFCVVGAGLIQLFVASQAAAGGAIYPTVGASGGVFGILLGFGMLFPNNRIMLLIPPIPMKAKYFVIGYGAFELFAGVTGSIGGIAHFAHLGGMLFGFFLIQYWRRGFPFRR</sequence>
<keyword evidence="6 8" id="KW-0472">Membrane</keyword>
<feature type="transmembrane region" description="Helical" evidence="8">
    <location>
        <begin position="33"/>
        <end position="51"/>
    </location>
</feature>
<evidence type="ECO:0000256" key="2">
    <source>
        <dbReference type="ARBA" id="ARBA00009045"/>
    </source>
</evidence>
<dbReference type="GO" id="GO:0016020">
    <property type="term" value="C:membrane"/>
    <property type="evidence" value="ECO:0007669"/>
    <property type="project" value="UniProtKB-SubCell"/>
</dbReference>
<gene>
    <name evidence="10" type="ORF">J2T57_004029</name>
</gene>
<evidence type="ECO:0000256" key="6">
    <source>
        <dbReference type="ARBA" id="ARBA00023136"/>
    </source>
</evidence>
<dbReference type="PANTHER" id="PTHR43731:SF14">
    <property type="entry name" value="PRESENILIN-ASSOCIATED RHOMBOID-LIKE PROTEIN, MITOCHONDRIAL"/>
    <property type="match status" value="1"/>
</dbReference>
<evidence type="ECO:0000256" key="5">
    <source>
        <dbReference type="ARBA" id="ARBA00022989"/>
    </source>
</evidence>
<feature type="domain" description="Peptidase S54 rhomboid" evidence="9">
    <location>
        <begin position="85"/>
        <end position="229"/>
    </location>
</feature>
<dbReference type="AlphaFoldDB" id="A0AAE3G8S4"/>
<keyword evidence="4" id="KW-0378">Hydrolase</keyword>
<name>A0AAE3G8S4_9GAMM</name>
<evidence type="ECO:0000256" key="1">
    <source>
        <dbReference type="ARBA" id="ARBA00004141"/>
    </source>
</evidence>
<evidence type="ECO:0000256" key="3">
    <source>
        <dbReference type="ARBA" id="ARBA00022692"/>
    </source>
</evidence>
<feature type="transmembrane region" description="Helical" evidence="8">
    <location>
        <begin position="89"/>
        <end position="113"/>
    </location>
</feature>
<evidence type="ECO:0000313" key="11">
    <source>
        <dbReference type="Proteomes" id="UP001205843"/>
    </source>
</evidence>
<protein>
    <submittedName>
        <fullName evidence="10">Membrane associated rhomboid family serine protease</fullName>
    </submittedName>
</protein>
<organism evidence="10 11">
    <name type="scientific">Natronocella acetinitrilica</name>
    <dbReference type="NCBI Taxonomy" id="414046"/>
    <lineage>
        <taxon>Bacteria</taxon>
        <taxon>Pseudomonadati</taxon>
        <taxon>Pseudomonadota</taxon>
        <taxon>Gammaproteobacteria</taxon>
        <taxon>Chromatiales</taxon>
        <taxon>Ectothiorhodospiraceae</taxon>
        <taxon>Natronocella</taxon>
    </lineage>
</organism>
<evidence type="ECO:0000256" key="8">
    <source>
        <dbReference type="SAM" id="Phobius"/>
    </source>
</evidence>